<evidence type="ECO:0000256" key="3">
    <source>
        <dbReference type="ARBA" id="ARBA00022692"/>
    </source>
</evidence>
<keyword evidence="8" id="KW-1185">Reference proteome</keyword>
<evidence type="ECO:0000256" key="6">
    <source>
        <dbReference type="SAM" id="Phobius"/>
    </source>
</evidence>
<dbReference type="InterPro" id="IPR050746">
    <property type="entry name" value="DAACS"/>
</dbReference>
<dbReference type="PANTHER" id="PTHR11958">
    <property type="entry name" value="SODIUM/DICARBOXYLATE SYMPORTER-RELATED"/>
    <property type="match status" value="1"/>
</dbReference>
<dbReference type="OrthoDB" id="9766690at2"/>
<dbReference type="STRING" id="489703.SAMN04488038_109110"/>
<feature type="transmembrane region" description="Helical" evidence="6">
    <location>
        <begin position="143"/>
        <end position="167"/>
    </location>
</feature>
<dbReference type="GO" id="GO:0015175">
    <property type="term" value="F:neutral L-amino acid transmembrane transporter activity"/>
    <property type="evidence" value="ECO:0007669"/>
    <property type="project" value="TreeGrafter"/>
</dbReference>
<feature type="transmembrane region" description="Helical" evidence="6">
    <location>
        <begin position="357"/>
        <end position="379"/>
    </location>
</feature>
<sequence length="418" mass="43492">MKLHWQILLALLAAVAVGKLAGPQPGLIQICEFLGTLFLNALKMIIVPLIIASIISGVSSLSGQALGRIGLGTLIYYLGTGLIAICTGLLLVNLIVPGVVNGVPAGQLMGLSDDARAVAANIESRSGAGELLKVFYLMFPPNIFAAISEGQMLGIVCFAMLYGFFVARLPQLAGDTQRAFWSGAYQTMADITGLIMRFAPIGVFGLVTKVVAQTGFEAVRPLMLFFFTVIAGLAVHALITLPIVLRLIAGVSPLRHFQAMAPALLTAFSTSSSGATLPVTVECMEKRAKVPNRITGFVLPVGANVNTDGSALYECVAAMFIAQAYGVHLGVAAQFSVVLIALLSSIGVAGIPSASLVAIVLILNAVGVPLEGLGLILAVDRVLDMCRTTVNVLGDSVCTVTVARLNGEHGVLAEPVRA</sequence>
<keyword evidence="5 6" id="KW-0472">Membrane</keyword>
<dbReference type="PANTHER" id="PTHR11958:SF63">
    <property type="entry name" value="AMINO ACID TRANSPORTER"/>
    <property type="match status" value="1"/>
</dbReference>
<protein>
    <submittedName>
        <fullName evidence="7">Na+/H+-dicarboxylate symporter</fullName>
    </submittedName>
</protein>
<dbReference type="InterPro" id="IPR001991">
    <property type="entry name" value="Na-dicarboxylate_symporter"/>
</dbReference>
<dbReference type="GO" id="GO:0015501">
    <property type="term" value="F:glutamate:sodium symporter activity"/>
    <property type="evidence" value="ECO:0007669"/>
    <property type="project" value="TreeGrafter"/>
</dbReference>
<feature type="transmembrane region" description="Helical" evidence="6">
    <location>
        <begin position="329"/>
        <end position="351"/>
    </location>
</feature>
<keyword evidence="2" id="KW-0813">Transport</keyword>
<feature type="transmembrane region" description="Helical" evidence="6">
    <location>
        <begin position="224"/>
        <end position="248"/>
    </location>
</feature>
<evidence type="ECO:0000313" key="7">
    <source>
        <dbReference type="EMBL" id="SEQ67895.1"/>
    </source>
</evidence>
<accession>A0A1H9I0D2</accession>
<evidence type="ECO:0000256" key="4">
    <source>
        <dbReference type="ARBA" id="ARBA00022989"/>
    </source>
</evidence>
<name>A0A1H9I0D2_9GAMM</name>
<dbReference type="Proteomes" id="UP000199233">
    <property type="component" value="Unassembled WGS sequence"/>
</dbReference>
<dbReference type="EMBL" id="FOFS01000009">
    <property type="protein sequence ID" value="SEQ67895.1"/>
    <property type="molecule type" value="Genomic_DNA"/>
</dbReference>
<evidence type="ECO:0000313" key="8">
    <source>
        <dbReference type="Proteomes" id="UP000199233"/>
    </source>
</evidence>
<dbReference type="PRINTS" id="PR00173">
    <property type="entry name" value="EDTRNSPORT"/>
</dbReference>
<dbReference type="GO" id="GO:0005313">
    <property type="term" value="F:L-glutamate transmembrane transporter activity"/>
    <property type="evidence" value="ECO:0007669"/>
    <property type="project" value="TreeGrafter"/>
</dbReference>
<dbReference type="Gene3D" id="1.10.3860.10">
    <property type="entry name" value="Sodium:dicarboxylate symporter"/>
    <property type="match status" value="1"/>
</dbReference>
<feature type="transmembrane region" description="Helical" evidence="6">
    <location>
        <begin position="37"/>
        <end position="62"/>
    </location>
</feature>
<reference evidence="7 8" key="1">
    <citation type="submission" date="2016-10" db="EMBL/GenBank/DDBJ databases">
        <authorList>
            <person name="de Groot N.N."/>
        </authorList>
    </citation>
    <scope>NUCLEOTIDE SEQUENCE [LARGE SCALE GENOMIC DNA]</scope>
    <source>
        <strain evidence="7 8">DSM 25927</strain>
    </source>
</reference>
<proteinExistence type="predicted"/>
<feature type="transmembrane region" description="Helical" evidence="6">
    <location>
        <begin position="188"/>
        <end position="212"/>
    </location>
</feature>
<dbReference type="Pfam" id="PF00375">
    <property type="entry name" value="SDF"/>
    <property type="match status" value="1"/>
</dbReference>
<dbReference type="AlphaFoldDB" id="A0A1H9I0D2"/>
<organism evidence="7 8">
    <name type="scientific">Solimonas aquatica</name>
    <dbReference type="NCBI Taxonomy" id="489703"/>
    <lineage>
        <taxon>Bacteria</taxon>
        <taxon>Pseudomonadati</taxon>
        <taxon>Pseudomonadota</taxon>
        <taxon>Gammaproteobacteria</taxon>
        <taxon>Nevskiales</taxon>
        <taxon>Nevskiaceae</taxon>
        <taxon>Solimonas</taxon>
    </lineage>
</organism>
<evidence type="ECO:0000256" key="1">
    <source>
        <dbReference type="ARBA" id="ARBA00004141"/>
    </source>
</evidence>
<evidence type="ECO:0000256" key="5">
    <source>
        <dbReference type="ARBA" id="ARBA00023136"/>
    </source>
</evidence>
<gene>
    <name evidence="7" type="ORF">SAMN04488038_109110</name>
</gene>
<keyword evidence="4 6" id="KW-1133">Transmembrane helix</keyword>
<dbReference type="GO" id="GO:0005886">
    <property type="term" value="C:plasma membrane"/>
    <property type="evidence" value="ECO:0007669"/>
    <property type="project" value="TreeGrafter"/>
</dbReference>
<comment type="subcellular location">
    <subcellularLocation>
        <location evidence="1">Membrane</location>
        <topology evidence="1">Multi-pass membrane protein</topology>
    </subcellularLocation>
</comment>
<evidence type="ECO:0000256" key="2">
    <source>
        <dbReference type="ARBA" id="ARBA00022448"/>
    </source>
</evidence>
<feature type="transmembrane region" description="Helical" evidence="6">
    <location>
        <begin position="74"/>
        <end position="96"/>
    </location>
</feature>
<dbReference type="InterPro" id="IPR036458">
    <property type="entry name" value="Na:dicarbo_symporter_sf"/>
</dbReference>
<keyword evidence="3 6" id="KW-0812">Transmembrane</keyword>
<dbReference type="SUPFAM" id="SSF118215">
    <property type="entry name" value="Proton glutamate symport protein"/>
    <property type="match status" value="1"/>
</dbReference>
<dbReference type="RefSeq" id="WP_093286530.1">
    <property type="nucleotide sequence ID" value="NZ_FOFS01000009.1"/>
</dbReference>